<dbReference type="EMBL" id="JAUJYO010000005">
    <property type="protein sequence ID" value="KAK1317780.1"/>
    <property type="molecule type" value="Genomic_DNA"/>
</dbReference>
<dbReference type="SUPFAM" id="SSF51182">
    <property type="entry name" value="RmlC-like cupins"/>
    <property type="match status" value="1"/>
</dbReference>
<feature type="domain" description="Capsular polysaccharide assembling protein CapF C-terminal" evidence="2">
    <location>
        <begin position="131"/>
        <end position="216"/>
    </location>
</feature>
<organism evidence="3 4">
    <name type="scientific">Acorus calamus</name>
    <name type="common">Sweet flag</name>
    <dbReference type="NCBI Taxonomy" id="4465"/>
    <lineage>
        <taxon>Eukaryota</taxon>
        <taxon>Viridiplantae</taxon>
        <taxon>Streptophyta</taxon>
        <taxon>Embryophyta</taxon>
        <taxon>Tracheophyta</taxon>
        <taxon>Spermatophyta</taxon>
        <taxon>Magnoliopsida</taxon>
        <taxon>Liliopsida</taxon>
        <taxon>Acoraceae</taxon>
        <taxon>Acorus</taxon>
    </lineage>
</organism>
<reference evidence="3" key="1">
    <citation type="journal article" date="2023" name="Nat. Commun.">
        <title>Diploid and tetraploid genomes of Acorus and the evolution of monocots.</title>
        <authorList>
            <person name="Ma L."/>
            <person name="Liu K.W."/>
            <person name="Li Z."/>
            <person name="Hsiao Y.Y."/>
            <person name="Qi Y."/>
            <person name="Fu T."/>
            <person name="Tang G.D."/>
            <person name="Zhang D."/>
            <person name="Sun W.H."/>
            <person name="Liu D.K."/>
            <person name="Li Y."/>
            <person name="Chen G.Z."/>
            <person name="Liu X.D."/>
            <person name="Liao X.Y."/>
            <person name="Jiang Y.T."/>
            <person name="Yu X."/>
            <person name="Hao Y."/>
            <person name="Huang J."/>
            <person name="Zhao X.W."/>
            <person name="Ke S."/>
            <person name="Chen Y.Y."/>
            <person name="Wu W.L."/>
            <person name="Hsu J.L."/>
            <person name="Lin Y.F."/>
            <person name="Huang M.D."/>
            <person name="Li C.Y."/>
            <person name="Huang L."/>
            <person name="Wang Z.W."/>
            <person name="Zhao X."/>
            <person name="Zhong W.Y."/>
            <person name="Peng D.H."/>
            <person name="Ahmad S."/>
            <person name="Lan S."/>
            <person name="Zhang J.S."/>
            <person name="Tsai W.C."/>
            <person name="Van de Peer Y."/>
            <person name="Liu Z.J."/>
        </authorList>
    </citation>
    <scope>NUCLEOTIDE SEQUENCE</scope>
    <source>
        <strain evidence="3">CP</strain>
    </source>
</reference>
<reference evidence="3" key="2">
    <citation type="submission" date="2023-06" db="EMBL/GenBank/DDBJ databases">
        <authorList>
            <person name="Ma L."/>
            <person name="Liu K.-W."/>
            <person name="Li Z."/>
            <person name="Hsiao Y.-Y."/>
            <person name="Qi Y."/>
            <person name="Fu T."/>
            <person name="Tang G."/>
            <person name="Zhang D."/>
            <person name="Sun W.-H."/>
            <person name="Liu D.-K."/>
            <person name="Li Y."/>
            <person name="Chen G.-Z."/>
            <person name="Liu X.-D."/>
            <person name="Liao X.-Y."/>
            <person name="Jiang Y.-T."/>
            <person name="Yu X."/>
            <person name="Hao Y."/>
            <person name="Huang J."/>
            <person name="Zhao X.-W."/>
            <person name="Ke S."/>
            <person name="Chen Y.-Y."/>
            <person name="Wu W.-L."/>
            <person name="Hsu J.-L."/>
            <person name="Lin Y.-F."/>
            <person name="Huang M.-D."/>
            <person name="Li C.-Y."/>
            <person name="Huang L."/>
            <person name="Wang Z.-W."/>
            <person name="Zhao X."/>
            <person name="Zhong W.-Y."/>
            <person name="Peng D.-H."/>
            <person name="Ahmad S."/>
            <person name="Lan S."/>
            <person name="Zhang J.-S."/>
            <person name="Tsai W.-C."/>
            <person name="Van De Peer Y."/>
            <person name="Liu Z.-J."/>
        </authorList>
    </citation>
    <scope>NUCLEOTIDE SEQUENCE</scope>
    <source>
        <strain evidence="3">CP</strain>
        <tissue evidence="3">Leaves</tissue>
    </source>
</reference>
<dbReference type="Gene3D" id="2.60.120.10">
    <property type="entry name" value="Jelly Rolls"/>
    <property type="match status" value="1"/>
</dbReference>
<comment type="caution">
    <text evidence="3">The sequence shown here is derived from an EMBL/GenBank/DDBJ whole genome shotgun (WGS) entry which is preliminary data.</text>
</comment>
<sequence length="236" mass="25223">MANPRRSSINITINPSSPDSPTHQQHPPLTTTITHFLKRPQAFPILLTLFVLLTWVSLRLSTTHSPTLTKLDGNGGLGGRGIGSGGGDADANLVRFSSLQFPSQVAKDSRGWLLNPVSAASQFGVSGGAQSCSSVHVGQIQPGGVRGNHRHHTCNETFIIWGAETKFRLENAHAGEKGYAEVIIGAEEVAIAASPSGTAHALVNVDHTRTTYFLGCQDNVVNYNSSTTDFNVWKDL</sequence>
<dbReference type="Proteomes" id="UP001180020">
    <property type="component" value="Unassembled WGS sequence"/>
</dbReference>
<feature type="region of interest" description="Disordered" evidence="1">
    <location>
        <begin position="1"/>
        <end position="28"/>
    </location>
</feature>
<feature type="compositionally biased region" description="Low complexity" evidence="1">
    <location>
        <begin position="7"/>
        <end position="28"/>
    </location>
</feature>
<keyword evidence="4" id="KW-1185">Reference proteome</keyword>
<dbReference type="GO" id="GO:0005802">
    <property type="term" value="C:trans-Golgi network"/>
    <property type="evidence" value="ECO:0007669"/>
    <property type="project" value="TreeGrafter"/>
</dbReference>
<dbReference type="PANTHER" id="PTHR37742">
    <property type="entry name" value="OS01G0810200 PROTEIN"/>
    <property type="match status" value="1"/>
</dbReference>
<evidence type="ECO:0000313" key="3">
    <source>
        <dbReference type="EMBL" id="KAK1317780.1"/>
    </source>
</evidence>
<dbReference type="PANTHER" id="PTHR37742:SF1">
    <property type="entry name" value="OS01G0810200 PROTEIN"/>
    <property type="match status" value="1"/>
</dbReference>
<evidence type="ECO:0000256" key="1">
    <source>
        <dbReference type="SAM" id="MobiDB-lite"/>
    </source>
</evidence>
<dbReference type="InterPro" id="IPR029303">
    <property type="entry name" value="CapF_C"/>
</dbReference>
<evidence type="ECO:0000259" key="2">
    <source>
        <dbReference type="Pfam" id="PF14667"/>
    </source>
</evidence>
<dbReference type="AlphaFoldDB" id="A0AAV9EVJ1"/>
<dbReference type="InterPro" id="IPR014710">
    <property type="entry name" value="RmlC-like_jellyroll"/>
</dbReference>
<dbReference type="GO" id="GO:0005768">
    <property type="term" value="C:endosome"/>
    <property type="evidence" value="ECO:0007669"/>
    <property type="project" value="TreeGrafter"/>
</dbReference>
<name>A0AAV9EVJ1_ACOCL</name>
<dbReference type="InterPro" id="IPR011051">
    <property type="entry name" value="RmlC_Cupin_sf"/>
</dbReference>
<gene>
    <name evidence="3" type="ORF">QJS10_CPA05g00681</name>
</gene>
<proteinExistence type="predicted"/>
<accession>A0AAV9EVJ1</accession>
<protein>
    <recommendedName>
        <fullName evidence="2">Capsular polysaccharide assembling protein CapF C-terminal domain-containing protein</fullName>
    </recommendedName>
</protein>
<evidence type="ECO:0000313" key="4">
    <source>
        <dbReference type="Proteomes" id="UP001180020"/>
    </source>
</evidence>
<dbReference type="FunFam" id="2.60.120.10:FF:000102">
    <property type="entry name" value="Cupin, RmlC-type"/>
    <property type="match status" value="1"/>
</dbReference>
<dbReference type="Pfam" id="PF14667">
    <property type="entry name" value="Polysacc_synt_C"/>
    <property type="match status" value="1"/>
</dbReference>